<dbReference type="PANTHER" id="PTHR43065">
    <property type="entry name" value="SENSOR HISTIDINE KINASE"/>
    <property type="match status" value="1"/>
</dbReference>
<dbReference type="InterPro" id="IPR005467">
    <property type="entry name" value="His_kinase_dom"/>
</dbReference>
<keyword evidence="5" id="KW-0418">Kinase</keyword>
<feature type="domain" description="Histidine kinase" evidence="4">
    <location>
        <begin position="168"/>
        <end position="401"/>
    </location>
</feature>
<dbReference type="SMART" id="SM00387">
    <property type="entry name" value="HATPase_c"/>
    <property type="match status" value="1"/>
</dbReference>
<dbReference type="OrthoDB" id="9177862at2"/>
<evidence type="ECO:0000313" key="5">
    <source>
        <dbReference type="EMBL" id="TYC61415.1"/>
    </source>
</evidence>
<sequence>MSAADFDREWHLGELFDATMLARVGPPLAELLDGDLAILDRNGELLWGLAAPDARREALVLELEPAGFLASSAASQVRLHAAGRMFTALLRAEARYRMASALHLEAVTQDFETLKLEHVRLLASEARYRKLSEELEARVKAQVADLEARQQMLYQAEKFASVGQLAAGMAHEINNPLGFVSSNLGTFKLYLDKFTALRDRLAEGEAAWHNLDLDFVLEDGVDLLADCSSGLGRIARIVADLKSFSHVDRPPEERADLNACLQHAVSVAGNPLPAGVALRTELHPLPPLSCNPGHLNQVFFSLIRNGMQAIQDAGRPGAVCIDSAADASGITIRIADNGVGMSPAQLERAFEPFYTTRSVGAGTGLGLSTARNIVLAHHGRIAIDSTPGAGTTVSLFFPNTP</sequence>
<dbReference type="Gene3D" id="1.10.287.130">
    <property type="match status" value="1"/>
</dbReference>
<dbReference type="EC" id="2.7.13.3" evidence="2"/>
<keyword evidence="6" id="KW-1185">Reference proteome</keyword>
<accession>A0A6C2D717</accession>
<protein>
    <recommendedName>
        <fullName evidence="2">histidine kinase</fullName>
        <ecNumber evidence="2">2.7.13.3</ecNumber>
    </recommendedName>
</protein>
<dbReference type="Proteomes" id="UP000389128">
    <property type="component" value="Unassembled WGS sequence"/>
</dbReference>
<evidence type="ECO:0000313" key="6">
    <source>
        <dbReference type="Proteomes" id="UP000389128"/>
    </source>
</evidence>
<dbReference type="SMART" id="SM00388">
    <property type="entry name" value="HisKA"/>
    <property type="match status" value="1"/>
</dbReference>
<dbReference type="PROSITE" id="PS50109">
    <property type="entry name" value="HIS_KIN"/>
    <property type="match status" value="1"/>
</dbReference>
<dbReference type="GO" id="GO:0000155">
    <property type="term" value="F:phosphorelay sensor kinase activity"/>
    <property type="evidence" value="ECO:0007669"/>
    <property type="project" value="InterPro"/>
</dbReference>
<dbReference type="SUPFAM" id="SSF47384">
    <property type="entry name" value="Homodimeric domain of signal transducing histidine kinase"/>
    <property type="match status" value="1"/>
</dbReference>
<comment type="catalytic activity">
    <reaction evidence="1">
        <text>ATP + protein L-histidine = ADP + protein N-phospho-L-histidine.</text>
        <dbReference type="EC" id="2.7.13.3"/>
    </reaction>
</comment>
<dbReference type="InterPro" id="IPR036890">
    <property type="entry name" value="HATPase_C_sf"/>
</dbReference>
<reference evidence="5 6" key="1">
    <citation type="submission" date="2019-01" db="EMBL/GenBank/DDBJ databases">
        <title>Zoogloea oleivorans genome sequencing and assembly.</title>
        <authorList>
            <person name="Tancsics A."/>
            <person name="Farkas M."/>
            <person name="Kriszt B."/>
            <person name="Maroti G."/>
            <person name="Horvath B."/>
        </authorList>
    </citation>
    <scope>NUCLEOTIDE SEQUENCE [LARGE SCALE GENOMIC DNA]</scope>
    <source>
        <strain evidence="5 6">Buc</strain>
    </source>
</reference>
<dbReference type="CDD" id="cd00082">
    <property type="entry name" value="HisKA"/>
    <property type="match status" value="1"/>
</dbReference>
<dbReference type="InterPro" id="IPR003594">
    <property type="entry name" value="HATPase_dom"/>
</dbReference>
<dbReference type="SUPFAM" id="SSF55874">
    <property type="entry name" value="ATPase domain of HSP90 chaperone/DNA topoisomerase II/histidine kinase"/>
    <property type="match status" value="1"/>
</dbReference>
<evidence type="ECO:0000256" key="1">
    <source>
        <dbReference type="ARBA" id="ARBA00000085"/>
    </source>
</evidence>
<keyword evidence="5" id="KW-0808">Transferase</keyword>
<proteinExistence type="predicted"/>
<evidence type="ECO:0000259" key="4">
    <source>
        <dbReference type="PROSITE" id="PS50109"/>
    </source>
</evidence>
<comment type="caution">
    <text evidence="5">The sequence shown here is derived from an EMBL/GenBank/DDBJ whole genome shotgun (WGS) entry which is preliminary data.</text>
</comment>
<dbReference type="EMBL" id="SDKK01000002">
    <property type="protein sequence ID" value="TYC61415.1"/>
    <property type="molecule type" value="Genomic_DNA"/>
</dbReference>
<dbReference type="AlphaFoldDB" id="A0A6C2D717"/>
<dbReference type="InterPro" id="IPR004358">
    <property type="entry name" value="Sig_transdc_His_kin-like_C"/>
</dbReference>
<evidence type="ECO:0000256" key="2">
    <source>
        <dbReference type="ARBA" id="ARBA00012438"/>
    </source>
</evidence>
<dbReference type="Gene3D" id="3.30.565.10">
    <property type="entry name" value="Histidine kinase-like ATPase, C-terminal domain"/>
    <property type="match status" value="1"/>
</dbReference>
<dbReference type="RefSeq" id="WP_148577409.1">
    <property type="nucleotide sequence ID" value="NZ_SDKK01000002.1"/>
</dbReference>
<gene>
    <name evidence="5" type="ORF">ETQ85_01730</name>
</gene>
<dbReference type="InterPro" id="IPR036097">
    <property type="entry name" value="HisK_dim/P_sf"/>
</dbReference>
<organism evidence="5 6">
    <name type="scientific">Zoogloea oleivorans</name>
    <dbReference type="NCBI Taxonomy" id="1552750"/>
    <lineage>
        <taxon>Bacteria</taxon>
        <taxon>Pseudomonadati</taxon>
        <taxon>Pseudomonadota</taxon>
        <taxon>Betaproteobacteria</taxon>
        <taxon>Rhodocyclales</taxon>
        <taxon>Zoogloeaceae</taxon>
        <taxon>Zoogloea</taxon>
    </lineage>
</organism>
<name>A0A6C2D717_9RHOO</name>
<evidence type="ECO:0000256" key="3">
    <source>
        <dbReference type="ARBA" id="ARBA00022553"/>
    </source>
</evidence>
<dbReference type="Pfam" id="PF02518">
    <property type="entry name" value="HATPase_c"/>
    <property type="match status" value="1"/>
</dbReference>
<keyword evidence="3" id="KW-0597">Phosphoprotein</keyword>
<dbReference type="InterPro" id="IPR003661">
    <property type="entry name" value="HisK_dim/P_dom"/>
</dbReference>
<dbReference type="PRINTS" id="PR00344">
    <property type="entry name" value="BCTRLSENSOR"/>
</dbReference>
<dbReference type="PANTHER" id="PTHR43065:SF50">
    <property type="entry name" value="HISTIDINE KINASE"/>
    <property type="match status" value="1"/>
</dbReference>